<keyword evidence="1" id="KW-0489">Methyltransferase</keyword>
<accession>A0A7W9HBJ3</accession>
<dbReference type="SUPFAM" id="SSF53790">
    <property type="entry name" value="Tetrapyrrole methylase"/>
    <property type="match status" value="1"/>
</dbReference>
<evidence type="ECO:0000313" key="2">
    <source>
        <dbReference type="Proteomes" id="UP000590647"/>
    </source>
</evidence>
<reference evidence="1 2" key="1">
    <citation type="submission" date="2020-08" db="EMBL/GenBank/DDBJ databases">
        <title>Sequencing the genomes of 1000 actinobacteria strains.</title>
        <authorList>
            <person name="Klenk H.-P."/>
        </authorList>
    </citation>
    <scope>NUCLEOTIDE SEQUENCE [LARGE SCALE GENOMIC DNA]</scope>
    <source>
        <strain evidence="1 2">DSM 40084</strain>
    </source>
</reference>
<sequence>MDDVVVMLAARRAFRRYVEDDVDIYWGACLGTPGEILVSGPIAQAVPRIERLRAEARERKGWIMDTYLLRRRPCD</sequence>
<dbReference type="EMBL" id="JACHNE010000001">
    <property type="protein sequence ID" value="MBB5799173.1"/>
    <property type="molecule type" value="Genomic_DNA"/>
</dbReference>
<dbReference type="GO" id="GO:0008168">
    <property type="term" value="F:methyltransferase activity"/>
    <property type="evidence" value="ECO:0007669"/>
    <property type="project" value="UniProtKB-KW"/>
</dbReference>
<dbReference type="GO" id="GO:0032259">
    <property type="term" value="P:methylation"/>
    <property type="evidence" value="ECO:0007669"/>
    <property type="project" value="UniProtKB-KW"/>
</dbReference>
<comment type="caution">
    <text evidence="1">The sequence shown here is derived from an EMBL/GenBank/DDBJ whole genome shotgun (WGS) entry which is preliminary data.</text>
</comment>
<dbReference type="AlphaFoldDB" id="A0A7W9HBJ3"/>
<gene>
    <name evidence="1" type="ORF">HDA41_007137</name>
</gene>
<dbReference type="InterPro" id="IPR035996">
    <property type="entry name" value="4pyrrol_Methylase_sf"/>
</dbReference>
<proteinExistence type="predicted"/>
<protein>
    <submittedName>
        <fullName evidence="1">Precorrin-2 methylase</fullName>
    </submittedName>
</protein>
<dbReference type="Proteomes" id="UP000590647">
    <property type="component" value="Unassembled WGS sequence"/>
</dbReference>
<keyword evidence="2" id="KW-1185">Reference proteome</keyword>
<evidence type="ECO:0000313" key="1">
    <source>
        <dbReference type="EMBL" id="MBB5799173.1"/>
    </source>
</evidence>
<dbReference type="InterPro" id="IPR014776">
    <property type="entry name" value="4pyrrole_Mease_sub2"/>
</dbReference>
<organism evidence="1 2">
    <name type="scientific">Streptomyces caelestis</name>
    <dbReference type="NCBI Taxonomy" id="36816"/>
    <lineage>
        <taxon>Bacteria</taxon>
        <taxon>Bacillati</taxon>
        <taxon>Actinomycetota</taxon>
        <taxon>Actinomycetes</taxon>
        <taxon>Kitasatosporales</taxon>
        <taxon>Streptomycetaceae</taxon>
        <taxon>Streptomyces</taxon>
    </lineage>
</organism>
<name>A0A7W9HBJ3_9ACTN</name>
<keyword evidence="1" id="KW-0808">Transferase</keyword>
<dbReference type="Gene3D" id="3.30.950.10">
    <property type="entry name" value="Methyltransferase, Cobalt-precorrin-4 Transmethylase, Domain 2"/>
    <property type="match status" value="1"/>
</dbReference>